<reference evidence="2" key="1">
    <citation type="submission" date="2016-02" db="EMBL/GenBank/DDBJ databases">
        <authorList>
            <person name="Rodrigo-Torres Lidia"/>
            <person name="Arahal R.David."/>
        </authorList>
    </citation>
    <scope>NUCLEOTIDE SEQUENCE [LARGE SCALE GENOMIC DNA]</scope>
    <source>
        <strain evidence="2">CECT 8713</strain>
    </source>
</reference>
<proteinExistence type="predicted"/>
<evidence type="ECO:0000313" key="1">
    <source>
        <dbReference type="EMBL" id="CZF86447.1"/>
    </source>
</evidence>
<protein>
    <submittedName>
        <fullName evidence="1">Uncharacterized protein</fullName>
    </submittedName>
</protein>
<keyword evidence="2" id="KW-1185">Reference proteome</keyword>
<accession>A0A128FI23</accession>
<dbReference type="AlphaFoldDB" id="A0A128FI23"/>
<evidence type="ECO:0000313" key="2">
    <source>
        <dbReference type="Proteomes" id="UP000073601"/>
    </source>
</evidence>
<sequence length="65" mass="7047">MAYEGYSTFTASQDEGVLTVTFDFGSVNVQGQEMLSDLNGLAMRLERDRGCFPRGSETARFAGSA</sequence>
<gene>
    <name evidence="1" type="ORF">GMA8713_04481</name>
</gene>
<dbReference type="EMBL" id="FIZY01000065">
    <property type="protein sequence ID" value="CZF86447.1"/>
    <property type="molecule type" value="Genomic_DNA"/>
</dbReference>
<name>A0A128FI23_9GAMM</name>
<organism evidence="1 2">
    <name type="scientific">Grimontia marina</name>
    <dbReference type="NCBI Taxonomy" id="646534"/>
    <lineage>
        <taxon>Bacteria</taxon>
        <taxon>Pseudomonadati</taxon>
        <taxon>Pseudomonadota</taxon>
        <taxon>Gammaproteobacteria</taxon>
        <taxon>Vibrionales</taxon>
        <taxon>Vibrionaceae</taxon>
        <taxon>Grimontia</taxon>
    </lineage>
</organism>
<dbReference type="Proteomes" id="UP000073601">
    <property type="component" value="Unassembled WGS sequence"/>
</dbReference>